<dbReference type="OrthoDB" id="5410926at2759"/>
<accession>A0A9P4N8F5</accession>
<organism evidence="2 3">
    <name type="scientific">Lojkania enalia</name>
    <dbReference type="NCBI Taxonomy" id="147567"/>
    <lineage>
        <taxon>Eukaryota</taxon>
        <taxon>Fungi</taxon>
        <taxon>Dikarya</taxon>
        <taxon>Ascomycota</taxon>
        <taxon>Pezizomycotina</taxon>
        <taxon>Dothideomycetes</taxon>
        <taxon>Pleosporomycetidae</taxon>
        <taxon>Pleosporales</taxon>
        <taxon>Pleosporales incertae sedis</taxon>
        <taxon>Lojkania</taxon>
    </lineage>
</organism>
<proteinExistence type="predicted"/>
<reference evidence="3" key="1">
    <citation type="journal article" date="2020" name="Stud. Mycol.">
        <title>101 Dothideomycetes genomes: A test case for predicting lifestyles and emergence of pathogens.</title>
        <authorList>
            <person name="Haridas S."/>
            <person name="Albert R."/>
            <person name="Binder M."/>
            <person name="Bloem J."/>
            <person name="LaButti K."/>
            <person name="Salamov A."/>
            <person name="Andreopoulos B."/>
            <person name="Baker S."/>
            <person name="Barry K."/>
            <person name="Bills G."/>
            <person name="Bluhm B."/>
            <person name="Cannon C."/>
            <person name="Castanera R."/>
            <person name="Culley D."/>
            <person name="Daum C."/>
            <person name="Ezra D."/>
            <person name="Gonzalez J."/>
            <person name="Henrissat B."/>
            <person name="Kuo A."/>
            <person name="Liang C."/>
            <person name="Lipzen A."/>
            <person name="Lutzoni F."/>
            <person name="Magnuson J."/>
            <person name="Mondo S."/>
            <person name="Nolan M."/>
            <person name="Ohm R."/>
            <person name="Pangilinan J."/>
            <person name="Park H.-J."/>
            <person name="Ramirez L."/>
            <person name="Alfaro M."/>
            <person name="Sun H."/>
            <person name="Tritt A."/>
            <person name="Yoshinaga Y."/>
            <person name="Zwiers L.-H."/>
            <person name="Turgeon B."/>
            <person name="Goodwin S."/>
            <person name="Spatafora J."/>
            <person name="Crous P."/>
            <person name="Grigoriev I."/>
        </authorList>
    </citation>
    <scope>NUCLEOTIDE SEQUENCE [LARGE SCALE GENOMIC DNA]</scope>
    <source>
        <strain evidence="3">CBS 304.66</strain>
    </source>
</reference>
<evidence type="ECO:0008006" key="4">
    <source>
        <dbReference type="Google" id="ProtNLM"/>
    </source>
</evidence>
<keyword evidence="1" id="KW-0732">Signal</keyword>
<comment type="caution">
    <text evidence="2">The sequence shown here is derived from an EMBL/GenBank/DDBJ whole genome shotgun (WGS) entry which is preliminary data.</text>
</comment>
<protein>
    <recommendedName>
        <fullName evidence="4">Hydrophobin</fullName>
    </recommendedName>
</protein>
<dbReference type="PANTHER" id="PTHR39599">
    <property type="entry name" value="GPI-ANCHORED PROTEIN (EUROFUNG)-RELATED-RELATED"/>
    <property type="match status" value="1"/>
</dbReference>
<evidence type="ECO:0000256" key="1">
    <source>
        <dbReference type="SAM" id="SignalP"/>
    </source>
</evidence>
<feature type="chain" id="PRO_5040179352" description="Hydrophobin" evidence="1">
    <location>
        <begin position="19"/>
        <end position="273"/>
    </location>
</feature>
<evidence type="ECO:0000313" key="3">
    <source>
        <dbReference type="Proteomes" id="UP000800093"/>
    </source>
</evidence>
<dbReference type="PANTHER" id="PTHR39599:SF1">
    <property type="entry name" value="GPI-ANCHORED PROTEIN (EUROFUNG)"/>
    <property type="match status" value="1"/>
</dbReference>
<gene>
    <name evidence="2" type="ORF">CC78DRAFT_568236</name>
</gene>
<name>A0A9P4N8F5_9PLEO</name>
<dbReference type="AlphaFoldDB" id="A0A9P4N8F5"/>
<sequence length="273" mass="26926">MMRNVIITLLFLFAPALATPGFHFADFAAPLPDSTLLSNETIAEEGLELVKRQSSGCASGYSPCSSLGNPGLCCRSDSVCSADAVGHVACCPQGAVCTGTIVPVGDGATLTGIPTSSNNPFATTTSNPGIVTATTTTNFVQQPGTASNAQTWVSNQFYPFAVIPTTHANAAACSSAYTSCSNAAASCTSALANGVPGVTISAPNGGVTVSSIASLGLSSAGSICSSLSSVGCSGLNVQACSVYGGGSGAGRRCGDWYGMGAGVAIGIAGQILR</sequence>
<evidence type="ECO:0000313" key="2">
    <source>
        <dbReference type="EMBL" id="KAF2264536.1"/>
    </source>
</evidence>
<keyword evidence="3" id="KW-1185">Reference proteome</keyword>
<dbReference type="Proteomes" id="UP000800093">
    <property type="component" value="Unassembled WGS sequence"/>
</dbReference>
<dbReference type="EMBL" id="ML986615">
    <property type="protein sequence ID" value="KAF2264536.1"/>
    <property type="molecule type" value="Genomic_DNA"/>
</dbReference>
<feature type="signal peptide" evidence="1">
    <location>
        <begin position="1"/>
        <end position="18"/>
    </location>
</feature>